<dbReference type="InterPro" id="IPR011041">
    <property type="entry name" value="Quinoprot_gluc/sorb_DH_b-prop"/>
</dbReference>
<dbReference type="PROSITE" id="PS51007">
    <property type="entry name" value="CYTC"/>
    <property type="match status" value="1"/>
</dbReference>
<reference evidence="7 8" key="1">
    <citation type="submission" date="2019-02" db="EMBL/GenBank/DDBJ databases">
        <title>Deep-cultivation of Planctomycetes and their phenomic and genomic characterization uncovers novel biology.</title>
        <authorList>
            <person name="Wiegand S."/>
            <person name="Jogler M."/>
            <person name="Boedeker C."/>
            <person name="Pinto D."/>
            <person name="Vollmers J."/>
            <person name="Rivas-Marin E."/>
            <person name="Kohn T."/>
            <person name="Peeters S.H."/>
            <person name="Heuer A."/>
            <person name="Rast P."/>
            <person name="Oberbeckmann S."/>
            <person name="Bunk B."/>
            <person name="Jeske O."/>
            <person name="Meyerdierks A."/>
            <person name="Storesund J.E."/>
            <person name="Kallscheuer N."/>
            <person name="Luecker S."/>
            <person name="Lage O.M."/>
            <person name="Pohl T."/>
            <person name="Merkel B.J."/>
            <person name="Hornburger P."/>
            <person name="Mueller R.-W."/>
            <person name="Bruemmer F."/>
            <person name="Labrenz M."/>
            <person name="Spormann A.M."/>
            <person name="Op Den Camp H."/>
            <person name="Overmann J."/>
            <person name="Amann R."/>
            <person name="Jetten M.S.M."/>
            <person name="Mascher T."/>
            <person name="Medema M.H."/>
            <person name="Devos D.P."/>
            <person name="Kaster A.-K."/>
            <person name="Ovreas L."/>
            <person name="Rohde M."/>
            <person name="Galperin M.Y."/>
            <person name="Jogler C."/>
        </authorList>
    </citation>
    <scope>NUCLEOTIDE SEQUENCE [LARGE SCALE GENOMIC DNA]</scope>
    <source>
        <strain evidence="7 8">KOR42</strain>
    </source>
</reference>
<proteinExistence type="predicted"/>
<evidence type="ECO:0000256" key="4">
    <source>
        <dbReference type="PROSITE-ProRule" id="PRU00433"/>
    </source>
</evidence>
<dbReference type="InterPro" id="IPR008979">
    <property type="entry name" value="Galactose-bd-like_sf"/>
</dbReference>
<evidence type="ECO:0000256" key="2">
    <source>
        <dbReference type="ARBA" id="ARBA00022723"/>
    </source>
</evidence>
<dbReference type="GO" id="GO:0016787">
    <property type="term" value="F:hydrolase activity"/>
    <property type="evidence" value="ECO:0007669"/>
    <property type="project" value="InterPro"/>
</dbReference>
<dbReference type="Proteomes" id="UP000317243">
    <property type="component" value="Unassembled WGS sequence"/>
</dbReference>
<comment type="caution">
    <text evidence="7">The sequence shown here is derived from an EMBL/GenBank/DDBJ whole genome shotgun (WGS) entry which is preliminary data.</text>
</comment>
<dbReference type="Gene3D" id="1.10.760.10">
    <property type="entry name" value="Cytochrome c-like domain"/>
    <property type="match status" value="1"/>
</dbReference>
<dbReference type="Gene3D" id="2.60.120.560">
    <property type="entry name" value="Exo-inulinase, domain 1"/>
    <property type="match status" value="1"/>
</dbReference>
<dbReference type="SUPFAM" id="SSF49785">
    <property type="entry name" value="Galactose-binding domain-like"/>
    <property type="match status" value="1"/>
</dbReference>
<gene>
    <name evidence="7" type="ORF">KOR42_31650</name>
</gene>
<keyword evidence="8" id="KW-1185">Reference proteome</keyword>
<dbReference type="InterPro" id="IPR036909">
    <property type="entry name" value="Cyt_c-like_dom_sf"/>
</dbReference>
<dbReference type="SUPFAM" id="SSF50952">
    <property type="entry name" value="Soluble quinoprotein glucose dehydrogenase"/>
    <property type="match status" value="1"/>
</dbReference>
<dbReference type="GO" id="GO:0009055">
    <property type="term" value="F:electron transfer activity"/>
    <property type="evidence" value="ECO:0007669"/>
    <property type="project" value="InterPro"/>
</dbReference>
<keyword evidence="3 4" id="KW-0408">Iron</keyword>
<dbReference type="Pfam" id="PF00034">
    <property type="entry name" value="Cytochrom_C"/>
    <property type="match status" value="1"/>
</dbReference>
<dbReference type="Gene3D" id="2.120.10.30">
    <property type="entry name" value="TolB, C-terminal domain"/>
    <property type="match status" value="1"/>
</dbReference>
<dbReference type="InterPro" id="IPR010496">
    <property type="entry name" value="AL/BT2_dom"/>
</dbReference>
<dbReference type="GO" id="GO:0046872">
    <property type="term" value="F:metal ion binding"/>
    <property type="evidence" value="ECO:0007669"/>
    <property type="project" value="UniProtKB-KW"/>
</dbReference>
<dbReference type="EMBL" id="SIHI01000008">
    <property type="protein sequence ID" value="TWT52068.1"/>
    <property type="molecule type" value="Genomic_DNA"/>
</dbReference>
<dbReference type="PROSITE" id="PS51257">
    <property type="entry name" value="PROKAR_LIPOPROTEIN"/>
    <property type="match status" value="1"/>
</dbReference>
<keyword evidence="1 4" id="KW-0349">Heme</keyword>
<feature type="domain" description="Cytochrome c" evidence="6">
    <location>
        <begin position="1095"/>
        <end position="1233"/>
    </location>
</feature>
<evidence type="ECO:0000256" key="5">
    <source>
        <dbReference type="SAM" id="MobiDB-lite"/>
    </source>
</evidence>
<accession>A0A5C5WN59</accession>
<dbReference type="AlphaFoldDB" id="A0A5C5WN59"/>
<dbReference type="Gene3D" id="2.60.120.260">
    <property type="entry name" value="Galactose-binding domain-like"/>
    <property type="match status" value="1"/>
</dbReference>
<dbReference type="PANTHER" id="PTHR33546">
    <property type="entry name" value="LARGE, MULTIFUNCTIONAL SECRETED PROTEIN-RELATED"/>
    <property type="match status" value="1"/>
</dbReference>
<evidence type="ECO:0000259" key="6">
    <source>
        <dbReference type="PROSITE" id="PS51007"/>
    </source>
</evidence>
<protein>
    <submittedName>
        <fullName evidence="7">Cytochrome c</fullName>
    </submittedName>
</protein>
<keyword evidence="2 4" id="KW-0479">Metal-binding</keyword>
<organism evidence="7 8">
    <name type="scientific">Thalassoglobus neptunius</name>
    <dbReference type="NCBI Taxonomy" id="1938619"/>
    <lineage>
        <taxon>Bacteria</taxon>
        <taxon>Pseudomonadati</taxon>
        <taxon>Planctomycetota</taxon>
        <taxon>Planctomycetia</taxon>
        <taxon>Planctomycetales</taxon>
        <taxon>Planctomycetaceae</taxon>
        <taxon>Thalassoglobus</taxon>
    </lineage>
</organism>
<dbReference type="InterPro" id="IPR013427">
    <property type="entry name" value="Haem-bd_dom_put"/>
</dbReference>
<dbReference type="PANTHER" id="PTHR33546:SF1">
    <property type="entry name" value="LARGE, MULTIFUNCTIONAL SECRETED PROTEIN"/>
    <property type="match status" value="1"/>
</dbReference>
<evidence type="ECO:0000256" key="3">
    <source>
        <dbReference type="ARBA" id="ARBA00023004"/>
    </source>
</evidence>
<evidence type="ECO:0000313" key="8">
    <source>
        <dbReference type="Proteomes" id="UP000317243"/>
    </source>
</evidence>
<dbReference type="SUPFAM" id="SSF46626">
    <property type="entry name" value="Cytochrome c"/>
    <property type="match status" value="1"/>
</dbReference>
<feature type="region of interest" description="Disordered" evidence="5">
    <location>
        <begin position="868"/>
        <end position="889"/>
    </location>
</feature>
<evidence type="ECO:0000313" key="7">
    <source>
        <dbReference type="EMBL" id="TWT52068.1"/>
    </source>
</evidence>
<name>A0A5C5WN59_9PLAN</name>
<sequence>MFRVFISCFLVGALSITACGEEGYKSLFNGKDLTGWDGNPELWSVEDGVITGKTNGPDHLDHNQFLIWDGGEVGDFELKLEFRVLGDNNSGVQYRSKKMPNVGKWSVGGYQADIHGKPEYTGMLYDERGRGIVAQRGQKVTVDNEGKKHASSLDVAVDPIDVTDWHELTITCKGNHLKHAIDGVTTVEIIDDHEAEREMKGLIAFQVHRGPAMTAQFRNIRLKTLDQKKKSKKKTSQSKVRPENANPKWIWLNEGDQLAEKVFFRKEFELKGAIAAARLYTTCDDEMTIFLDGKKVLESSSWSEPVFFDLNPLIDEDAPGGKHVLAVEAKNSDGPAGLLVMLNFESGWRDAWSIVSDGSWKASTKPAKGWRNLDFKTPNSWKNAEVVAELTGGPWEMTDEKLLAAAKLKQPEATPIDQLITKKGFEVELLYSVPKDEEGSWVSMCTDPEGRLIVCDQYGGLFRVTPPGIRGATEVEIEPINLNIGEAQGLLWAFDSLYIVVNSGGKFTSGVYRATDTDGDDQLDQLTTLRQWEGGSGEHGPHAALLTPDGEGLYIVVGNKTALTEFASSRVPQIWDEDNMLPRAYGRGFMKGTPAPGGYISRIDPEGKNWELVTVGFRNEYDAALNADGELFTYDADMEWDINTPWYRPTRISHVLSGVDFGWRNGGGKFPEYFADTLPPVVNIGPGSPTGIVFGYGAKFPARYQKALFISDWSYGKMYAVHLKPDGASYTAEFEEFIAGTPLPLTDLVINPVDGAMYFAIGGRRVQSGLYRVTYTGKQSTEPVDASQKNGSKLRALRARLEKLHGEKHPRAVKIAWKHLSHPDRVIRTAARTAIEHRPISEWQELALKEPDPNARIEALLALCRTHRRPSKNDDEAVDTTPPDWSQPTQISKEDLELQTKILISLGELKPESLDRQQQLASLRVLQLALLRFGQPAAEVRDELIKHLNPMLPADSPEANSMLLDVLIYLQSPQAAAKGVALLNNAPSQEEQILYAKSLRHLQAGWTPELQEQYFNWFVKASGYRGGASFGMFVNNIKEEAVAHLNEEEKTRLEPILTKKPEGQVNPLAAEPRPFVKKWTMDELLPKVESSLVNRDFEHGRKMFGAANCFACHRFAGEGGAVGPDLTGLAGRFDRKYILESILDPSKVISDQYSAVQILTIDGKVIQGRIVNLAGDSFQINTNMLDPNAQVRVDRRQIEEMIPSRVSMMPQGLADTLNEEELLDLMAFLLSRGNRDDKMFSKPEQASATP</sequence>
<dbReference type="GO" id="GO:0020037">
    <property type="term" value="F:heme binding"/>
    <property type="evidence" value="ECO:0007669"/>
    <property type="project" value="InterPro"/>
</dbReference>
<dbReference type="NCBIfam" id="TIGR02603">
    <property type="entry name" value="CxxCH_TIGR02603"/>
    <property type="match status" value="1"/>
</dbReference>
<dbReference type="RefSeq" id="WP_231740937.1">
    <property type="nucleotide sequence ID" value="NZ_SIHI01000008.1"/>
</dbReference>
<dbReference type="InterPro" id="IPR009056">
    <property type="entry name" value="Cyt_c-like_dom"/>
</dbReference>
<dbReference type="Pfam" id="PF06439">
    <property type="entry name" value="3keto-disac_hyd"/>
    <property type="match status" value="1"/>
</dbReference>
<dbReference type="InterPro" id="IPR011042">
    <property type="entry name" value="6-blade_b-propeller_TolB-like"/>
</dbReference>
<evidence type="ECO:0000256" key="1">
    <source>
        <dbReference type="ARBA" id="ARBA00022617"/>
    </source>
</evidence>